<evidence type="ECO:0000313" key="4">
    <source>
        <dbReference type="Proteomes" id="UP000241587"/>
    </source>
</evidence>
<name>A0A2T4H8U8_FUSCU</name>
<evidence type="ECO:0000256" key="1">
    <source>
        <dbReference type="SAM" id="SignalP"/>
    </source>
</evidence>
<evidence type="ECO:0000313" key="2">
    <source>
        <dbReference type="EMBL" id="PTD12219.1"/>
    </source>
</evidence>
<evidence type="ECO:0008006" key="5">
    <source>
        <dbReference type="Google" id="ProtNLM"/>
    </source>
</evidence>
<protein>
    <recommendedName>
        <fullName evidence="5">Apple domain-containing protein</fullName>
    </recommendedName>
</protein>
<dbReference type="OrthoDB" id="5097552at2759"/>
<feature type="chain" id="PRO_5036050736" description="Apple domain-containing protein" evidence="1">
    <location>
        <begin position="20"/>
        <end position="192"/>
    </location>
</feature>
<proteinExistence type="predicted"/>
<organism evidence="2 4">
    <name type="scientific">Fusarium culmorum</name>
    <dbReference type="NCBI Taxonomy" id="5516"/>
    <lineage>
        <taxon>Eukaryota</taxon>
        <taxon>Fungi</taxon>
        <taxon>Dikarya</taxon>
        <taxon>Ascomycota</taxon>
        <taxon>Pezizomycotina</taxon>
        <taxon>Sordariomycetes</taxon>
        <taxon>Hypocreomycetidae</taxon>
        <taxon>Hypocreales</taxon>
        <taxon>Nectriaceae</taxon>
        <taxon>Fusarium</taxon>
    </lineage>
</organism>
<feature type="signal peptide" evidence="1">
    <location>
        <begin position="1"/>
        <end position="19"/>
    </location>
</feature>
<evidence type="ECO:0000313" key="3">
    <source>
        <dbReference type="EMBL" id="QPC67861.1"/>
    </source>
</evidence>
<reference evidence="3" key="2">
    <citation type="submission" date="2020-11" db="EMBL/GenBank/DDBJ databases">
        <title>The chromosome-scale genome resource for two endophytic Fusarium species: F. culmorum and F. pseudograminearum.</title>
        <authorList>
            <person name="Yuan Z."/>
        </authorList>
    </citation>
    <scope>NUCLEOTIDE SEQUENCE</scope>
    <source>
        <strain evidence="3">Class2-1B</strain>
    </source>
</reference>
<gene>
    <name evidence="2" type="ORF">FCULG_00005046</name>
    <name evidence="3" type="ORF">HYE67_010092</name>
</gene>
<dbReference type="EMBL" id="PVEM01000001">
    <property type="protein sequence ID" value="PTD12219.1"/>
    <property type="molecule type" value="Genomic_DNA"/>
</dbReference>
<dbReference type="Proteomes" id="UP000241587">
    <property type="component" value="Unassembled WGS sequence"/>
</dbReference>
<reference evidence="2 4" key="1">
    <citation type="submission" date="2018-02" db="EMBL/GenBank/DDBJ databases">
        <title>Fusarium culmorum secondary metabolites in fungal-bacterial-plant interactions.</title>
        <authorList>
            <person name="Schmidt R."/>
        </authorList>
    </citation>
    <scope>NUCLEOTIDE SEQUENCE [LARGE SCALE GENOMIC DNA]</scope>
    <source>
        <strain evidence="2 4">PV</strain>
    </source>
</reference>
<accession>A0A2T4H8U8</accession>
<dbReference type="EMBL" id="CP064750">
    <property type="protein sequence ID" value="QPC67861.1"/>
    <property type="molecule type" value="Genomic_DNA"/>
</dbReference>
<dbReference type="OMA" id="NECAGAC"/>
<sequence length="192" mass="20039">MNMTKPSFVLFAIAGLAMAGPCKPESSTAQTSEIIVSSLETSSSMVPIETSTADATSAPTTDTYTSTNGETMTISSTQIDSDTTLTTVIASLSSKETSSELATTTTAAAHNPAECVGSIRIQHDHYIGISGGLKGPLSWNDCAQLCEDTSTYIAFLHSQSGYCWNAAEGDIRSESESQGWTSGTKGTCPRGQ</sequence>
<keyword evidence="1" id="KW-0732">Signal</keyword>
<dbReference type="Proteomes" id="UP000663297">
    <property type="component" value="Chromosome 4"/>
</dbReference>
<dbReference type="AlphaFoldDB" id="A0A2T4H8U8"/>
<keyword evidence="4" id="KW-1185">Reference proteome</keyword>